<feature type="transmembrane region" description="Helical" evidence="1">
    <location>
        <begin position="20"/>
        <end position="38"/>
    </location>
</feature>
<evidence type="ECO:0000313" key="3">
    <source>
        <dbReference type="Proteomes" id="UP000542776"/>
    </source>
</evidence>
<reference evidence="2 3" key="1">
    <citation type="submission" date="2020-08" db="EMBL/GenBank/DDBJ databases">
        <title>Genomic Encyclopedia of Type Strains, Phase IV (KMG-IV): sequencing the most valuable type-strain genomes for metagenomic binning, comparative biology and taxonomic classification.</title>
        <authorList>
            <person name="Goeker M."/>
        </authorList>
    </citation>
    <scope>NUCLEOTIDE SEQUENCE [LARGE SCALE GENOMIC DNA]</scope>
    <source>
        <strain evidence="2 3">DSM 102238</strain>
    </source>
</reference>
<evidence type="ECO:0000256" key="1">
    <source>
        <dbReference type="SAM" id="Phobius"/>
    </source>
</evidence>
<keyword evidence="3" id="KW-1185">Reference proteome</keyword>
<organism evidence="2 3">
    <name type="scientific">Aureimonas pseudogalii</name>
    <dbReference type="NCBI Taxonomy" id="1744844"/>
    <lineage>
        <taxon>Bacteria</taxon>
        <taxon>Pseudomonadati</taxon>
        <taxon>Pseudomonadota</taxon>
        <taxon>Alphaproteobacteria</taxon>
        <taxon>Hyphomicrobiales</taxon>
        <taxon>Aurantimonadaceae</taxon>
        <taxon>Aureimonas</taxon>
    </lineage>
</organism>
<dbReference type="Proteomes" id="UP000542776">
    <property type="component" value="Unassembled WGS sequence"/>
</dbReference>
<name>A0A7W6H8Z3_9HYPH</name>
<keyword evidence="1" id="KW-1133">Transmembrane helix</keyword>
<dbReference type="EMBL" id="JACIEK010000032">
    <property type="protein sequence ID" value="MBB4000801.1"/>
    <property type="molecule type" value="Genomic_DNA"/>
</dbReference>
<sequence length="190" mass="19838">MNPPLIPNRILWSRRRKPVIAMLLVTGTLVVGAFILTYRSGSGEDGTDRLSAAEAAQRENTFAGMIALPLVASGERDAAIDSMALPPKAAASLKADLEAGRSALAWIEVWDDQAADGDRIRISAGGFALDLDLYKAPHRFGIPVTGPSPGLAITGLHDGGGGITVGIQTLKGTVLTPVIRPGQVLPIGLR</sequence>
<keyword evidence="1" id="KW-0472">Membrane</keyword>
<proteinExistence type="predicted"/>
<evidence type="ECO:0000313" key="2">
    <source>
        <dbReference type="EMBL" id="MBB4000801.1"/>
    </source>
</evidence>
<keyword evidence="1" id="KW-0812">Transmembrane</keyword>
<dbReference type="AlphaFoldDB" id="A0A7W6H8Z3"/>
<accession>A0A7W6H8Z3</accession>
<gene>
    <name evidence="2" type="ORF">GGR04_004682</name>
</gene>
<protein>
    <submittedName>
        <fullName evidence="2">Uncharacterized protein</fullName>
    </submittedName>
</protein>
<comment type="caution">
    <text evidence="2">The sequence shown here is derived from an EMBL/GenBank/DDBJ whole genome shotgun (WGS) entry which is preliminary data.</text>
</comment>